<dbReference type="Gene3D" id="3.40.50.620">
    <property type="entry name" value="HUPs"/>
    <property type="match status" value="1"/>
</dbReference>
<dbReference type="GO" id="GO:0033539">
    <property type="term" value="P:fatty acid beta-oxidation using acyl-CoA dehydrogenase"/>
    <property type="evidence" value="ECO:0007669"/>
    <property type="project" value="TreeGrafter"/>
</dbReference>
<feature type="binding site" evidence="6">
    <location>
        <position position="214"/>
    </location>
    <ligand>
        <name>FAD</name>
        <dbReference type="ChEBI" id="CHEBI:57692"/>
    </ligand>
</feature>
<dbReference type="InterPro" id="IPR001308">
    <property type="entry name" value="ETF_a/FixB"/>
</dbReference>
<dbReference type="PIRSF" id="PIRSF000089">
    <property type="entry name" value="Electra_flavoP_a"/>
    <property type="match status" value="1"/>
</dbReference>
<dbReference type="SUPFAM" id="SSF52467">
    <property type="entry name" value="DHS-like NAD/FAD-binding domain"/>
    <property type="match status" value="1"/>
</dbReference>
<dbReference type="PANTHER" id="PTHR43153:SF1">
    <property type="entry name" value="ELECTRON TRANSFER FLAVOPROTEIN SUBUNIT ALPHA, MITOCHONDRIAL"/>
    <property type="match status" value="1"/>
</dbReference>
<name>B4S4V5_PROA2</name>
<gene>
    <name evidence="8" type="ordered locus">Paes_0396</name>
</gene>
<dbReference type="InterPro" id="IPR014729">
    <property type="entry name" value="Rossmann-like_a/b/a_fold"/>
</dbReference>
<dbReference type="InterPro" id="IPR014730">
    <property type="entry name" value="ETF_a/b_N"/>
</dbReference>
<evidence type="ECO:0000256" key="2">
    <source>
        <dbReference type="ARBA" id="ARBA00022448"/>
    </source>
</evidence>
<dbReference type="GO" id="GO:0050660">
    <property type="term" value="F:flavin adenine dinucleotide binding"/>
    <property type="evidence" value="ECO:0007669"/>
    <property type="project" value="InterPro"/>
</dbReference>
<dbReference type="KEGG" id="paa:Paes_0396"/>
<keyword evidence="2" id="KW-0813">Transport</keyword>
<dbReference type="PROSITE" id="PS00696">
    <property type="entry name" value="ETF_ALPHA"/>
    <property type="match status" value="1"/>
</dbReference>
<dbReference type="Proteomes" id="UP000002725">
    <property type="component" value="Chromosome"/>
</dbReference>
<keyword evidence="5" id="KW-0249">Electron transport</keyword>
<dbReference type="STRING" id="290512.Paes_0396"/>
<dbReference type="GO" id="GO:0009055">
    <property type="term" value="F:electron transfer activity"/>
    <property type="evidence" value="ECO:0007669"/>
    <property type="project" value="InterPro"/>
</dbReference>
<evidence type="ECO:0000313" key="8">
    <source>
        <dbReference type="EMBL" id="ACF45453.1"/>
    </source>
</evidence>
<dbReference type="HOGENOM" id="CLU_034178_0_1_10"/>
<organism evidence="8 9">
    <name type="scientific">Prosthecochloris aestuarii (strain DSM 271 / SK 413)</name>
    <dbReference type="NCBI Taxonomy" id="290512"/>
    <lineage>
        <taxon>Bacteria</taxon>
        <taxon>Pseudomonadati</taxon>
        <taxon>Chlorobiota</taxon>
        <taxon>Chlorobiia</taxon>
        <taxon>Chlorobiales</taxon>
        <taxon>Chlorobiaceae</taxon>
        <taxon>Prosthecochloris</taxon>
    </lineage>
</organism>
<feature type="binding site" evidence="6">
    <location>
        <position position="291"/>
    </location>
    <ligand>
        <name>FAD</name>
        <dbReference type="ChEBI" id="CHEBI:57692"/>
    </ligand>
</feature>
<evidence type="ECO:0000256" key="4">
    <source>
        <dbReference type="ARBA" id="ARBA00022827"/>
    </source>
</evidence>
<dbReference type="InterPro" id="IPR018206">
    <property type="entry name" value="ETF_asu_C_CS"/>
</dbReference>
<dbReference type="InterPro" id="IPR014731">
    <property type="entry name" value="ETF_asu_C"/>
</dbReference>
<evidence type="ECO:0000259" key="7">
    <source>
        <dbReference type="SMART" id="SM00893"/>
    </source>
</evidence>
<dbReference type="Gene3D" id="3.40.50.1220">
    <property type="entry name" value="TPP-binding domain"/>
    <property type="match status" value="1"/>
</dbReference>
<feature type="domain" description="Electron transfer flavoprotein alpha/beta-subunit N-terminal" evidence="7">
    <location>
        <begin position="4"/>
        <end position="189"/>
    </location>
</feature>
<dbReference type="eggNOG" id="COG2025">
    <property type="taxonomic scope" value="Bacteria"/>
</dbReference>
<protein>
    <submittedName>
        <fullName evidence="8">Electron transfer flavoprotein alpha subunit</fullName>
    </submittedName>
</protein>
<dbReference type="Pfam" id="PF00766">
    <property type="entry name" value="ETF_alpha"/>
    <property type="match status" value="1"/>
</dbReference>
<sequence length="328" mass="34710">MHSLLVVLEQQNGILRRSSCDLFRYATSLKRQNQDLMLQGVVIGPLAGDEPIKAFSSDERIVHIDEPQLSLYQPDGYIAVLDSFVAETGATRVLFADSAFGADCAARLAALLNCDLLTHCGDIRFIDGHVEADTAWYAGSVSATMVSEGECAVMTVIGRGGSRSERESKPPEITKKTLAGLESSSWNPVVDAFLAAPDEKQDITEASIIIAGGRGMGGAEGFEMLESLACVVGGRVGASRSAVDEEWRPHSDQIGQTGKTVVPRLYVACGISGAVQHLAGMSGAATVIAINSDADAPIFSASDYGIVGDVADIVPRLEALIRERIGKK</sequence>
<dbReference type="AlphaFoldDB" id="B4S4V5"/>
<evidence type="ECO:0000256" key="5">
    <source>
        <dbReference type="ARBA" id="ARBA00022982"/>
    </source>
</evidence>
<accession>B4S4V5</accession>
<dbReference type="SMART" id="SM00893">
    <property type="entry name" value="ETF"/>
    <property type="match status" value="1"/>
</dbReference>
<feature type="binding site" evidence="6">
    <location>
        <begin position="270"/>
        <end position="277"/>
    </location>
    <ligand>
        <name>FAD</name>
        <dbReference type="ChEBI" id="CHEBI:57692"/>
    </ligand>
</feature>
<dbReference type="EMBL" id="CP001108">
    <property type="protein sequence ID" value="ACF45453.1"/>
    <property type="molecule type" value="Genomic_DNA"/>
</dbReference>
<evidence type="ECO:0000313" key="9">
    <source>
        <dbReference type="Proteomes" id="UP000002725"/>
    </source>
</evidence>
<comment type="similarity">
    <text evidence="1">Belongs to the ETF alpha-subunit/FixB family.</text>
</comment>
<evidence type="ECO:0000256" key="6">
    <source>
        <dbReference type="PIRSR" id="PIRSR000089-1"/>
    </source>
</evidence>
<dbReference type="SUPFAM" id="SSF52402">
    <property type="entry name" value="Adenine nucleotide alpha hydrolases-like"/>
    <property type="match status" value="1"/>
</dbReference>
<evidence type="ECO:0000256" key="1">
    <source>
        <dbReference type="ARBA" id="ARBA00005817"/>
    </source>
</evidence>
<evidence type="ECO:0000256" key="3">
    <source>
        <dbReference type="ARBA" id="ARBA00022630"/>
    </source>
</evidence>
<dbReference type="Pfam" id="PF01012">
    <property type="entry name" value="ETF"/>
    <property type="match status" value="1"/>
</dbReference>
<feature type="binding site" evidence="6">
    <location>
        <begin position="239"/>
        <end position="240"/>
    </location>
    <ligand>
        <name>FAD</name>
        <dbReference type="ChEBI" id="CHEBI:57692"/>
    </ligand>
</feature>
<keyword evidence="3" id="KW-0285">Flavoprotein</keyword>
<feature type="binding site" evidence="6">
    <location>
        <begin position="253"/>
        <end position="257"/>
    </location>
    <ligand>
        <name>FAD</name>
        <dbReference type="ChEBI" id="CHEBI:57692"/>
    </ligand>
</feature>
<dbReference type="InterPro" id="IPR029035">
    <property type="entry name" value="DHS-like_NAD/FAD-binding_dom"/>
</dbReference>
<dbReference type="PANTHER" id="PTHR43153">
    <property type="entry name" value="ELECTRON TRANSFER FLAVOPROTEIN ALPHA"/>
    <property type="match status" value="1"/>
</dbReference>
<keyword evidence="4 6" id="KW-0274">FAD</keyword>
<dbReference type="RefSeq" id="WP_012504990.1">
    <property type="nucleotide sequence ID" value="NC_011059.1"/>
</dbReference>
<comment type="cofactor">
    <cofactor evidence="6">
        <name>FAD</name>
        <dbReference type="ChEBI" id="CHEBI:57692"/>
    </cofactor>
    <text evidence="6">Binds 1 FAD per dimer.</text>
</comment>
<keyword evidence="9" id="KW-1185">Reference proteome</keyword>
<reference evidence="8" key="1">
    <citation type="submission" date="2008-06" db="EMBL/GenBank/DDBJ databases">
        <title>Complete sequence of chromosome of Prosthecochloris aestuarii DSM 271.</title>
        <authorList>
            <consortium name="US DOE Joint Genome Institute"/>
            <person name="Lucas S."/>
            <person name="Copeland A."/>
            <person name="Lapidus A."/>
            <person name="Glavina del Rio T."/>
            <person name="Dalin E."/>
            <person name="Tice H."/>
            <person name="Bruce D."/>
            <person name="Goodwin L."/>
            <person name="Pitluck S."/>
            <person name="Schmutz J."/>
            <person name="Larimer F."/>
            <person name="Land M."/>
            <person name="Hauser L."/>
            <person name="Kyrpides N."/>
            <person name="Anderson I."/>
            <person name="Liu Z."/>
            <person name="Li T."/>
            <person name="Zhao F."/>
            <person name="Overmann J."/>
            <person name="Bryant D.A."/>
            <person name="Richardson P."/>
        </authorList>
    </citation>
    <scope>NUCLEOTIDE SEQUENCE [LARGE SCALE GENOMIC DNA]</scope>
    <source>
        <strain evidence="8">DSM 271</strain>
    </source>
</reference>
<proteinExistence type="inferred from homology"/>